<dbReference type="InterPro" id="IPR027951">
    <property type="entry name" value="Nepro_N"/>
</dbReference>
<organism evidence="2 3">
    <name type="scientific">Hyalella azteca</name>
    <name type="common">Amphipod</name>
    <dbReference type="NCBI Taxonomy" id="294128"/>
    <lineage>
        <taxon>Eukaryota</taxon>
        <taxon>Metazoa</taxon>
        <taxon>Ecdysozoa</taxon>
        <taxon>Arthropoda</taxon>
        <taxon>Crustacea</taxon>
        <taxon>Multicrustacea</taxon>
        <taxon>Malacostraca</taxon>
        <taxon>Eumalacostraca</taxon>
        <taxon>Peracarida</taxon>
        <taxon>Amphipoda</taxon>
        <taxon>Senticaudata</taxon>
        <taxon>Talitrida</taxon>
        <taxon>Talitroidea</taxon>
        <taxon>Hyalellidae</taxon>
        <taxon>Hyalella</taxon>
    </lineage>
</organism>
<accession>A0A8B7NCX1</accession>
<dbReference type="RefSeq" id="XP_018011437.1">
    <property type="nucleotide sequence ID" value="XM_018155948.1"/>
</dbReference>
<reference evidence="3" key="1">
    <citation type="submission" date="2025-08" db="UniProtKB">
        <authorList>
            <consortium name="RefSeq"/>
        </authorList>
    </citation>
    <scope>IDENTIFICATION</scope>
    <source>
        <tissue evidence="3">Whole organism</tissue>
    </source>
</reference>
<evidence type="ECO:0000313" key="3">
    <source>
        <dbReference type="RefSeq" id="XP_018011437.1"/>
    </source>
</evidence>
<dbReference type="AlphaFoldDB" id="A0A8B7NCX1"/>
<name>A0A8B7NCX1_HYAAZ</name>
<evidence type="ECO:0000313" key="2">
    <source>
        <dbReference type="Proteomes" id="UP000694843"/>
    </source>
</evidence>
<feature type="domain" description="Nucleolus and neural progenitor protein-like N-terminal" evidence="1">
    <location>
        <begin position="41"/>
        <end position="204"/>
    </location>
</feature>
<dbReference type="Pfam" id="PF14780">
    <property type="entry name" value="NEPRO_N"/>
    <property type="match status" value="1"/>
</dbReference>
<dbReference type="GeneID" id="108668703"/>
<protein>
    <submittedName>
        <fullName evidence="3">Uncharacterized protein LOC108668703</fullName>
    </submittedName>
</protein>
<dbReference type="OrthoDB" id="9899341at2759"/>
<dbReference type="KEGG" id="hazt:108668703"/>
<evidence type="ECO:0000259" key="1">
    <source>
        <dbReference type="Pfam" id="PF14780"/>
    </source>
</evidence>
<gene>
    <name evidence="3" type="primary">LOC108668703</name>
</gene>
<sequence>MAYWMYCKMPTPAIATRQFTIELIEDYAEAAGYYNVGQWLQELKDGLHKTSRELNEEKVVELLSLECSFINTIVKHKRDMRSEKFFPKLSQVARAMKHYLKSRTAALVSDVSLMLSACKISSKLPHARLPSPALLRQLLLLLARSHAALTHASEQCCEAAVWLQCKLSINQRQGLALALFSVVSRIRALCLYLLPCLEGGYAHLSCLLCGIPLSDAAAAPTSAADVAEASAGTILQGLPATLSSDIASPSSNSGHVAAPDSPELATCREVTSRAAPLRATITPCEDLLDLGEVICRSPGGQKRRGDTRLASPKKKKMKLCKTEQPLGQESLKLVGTSQKRSKILSESNSTINLAATSQPVLKKKKKSSKLLDESSSTIYSAAAPQSLLKKEKKNVKLLHKSLSSSVLAATAASSVGGFSKDKEVESVPIASSYSSATTGGLEGESRSTKKLLKSQSMLQKSRSFIQKSCAQLQLPVSGSHQEFVSKLLPMKKKKKLSVVQK</sequence>
<proteinExistence type="predicted"/>
<keyword evidence="2" id="KW-1185">Reference proteome</keyword>
<dbReference type="Proteomes" id="UP000694843">
    <property type="component" value="Unplaced"/>
</dbReference>